<gene>
    <name evidence="2" type="ORF">D9756_005888</name>
</gene>
<evidence type="ECO:0000256" key="1">
    <source>
        <dbReference type="SAM" id="MobiDB-lite"/>
    </source>
</evidence>
<keyword evidence="3" id="KW-1185">Reference proteome</keyword>
<protein>
    <submittedName>
        <fullName evidence="2">Uncharacterized protein</fullName>
    </submittedName>
</protein>
<name>A0A8H5D2N6_9AGAR</name>
<dbReference type="Proteomes" id="UP000559027">
    <property type="component" value="Unassembled WGS sequence"/>
</dbReference>
<reference evidence="2 3" key="1">
    <citation type="journal article" date="2020" name="ISME J.">
        <title>Uncovering the hidden diversity of litter-decomposition mechanisms in mushroom-forming fungi.</title>
        <authorList>
            <person name="Floudas D."/>
            <person name="Bentzer J."/>
            <person name="Ahren D."/>
            <person name="Johansson T."/>
            <person name="Persson P."/>
            <person name="Tunlid A."/>
        </authorList>
    </citation>
    <scope>NUCLEOTIDE SEQUENCE [LARGE SCALE GENOMIC DNA]</scope>
    <source>
        <strain evidence="2 3">CBS 146.42</strain>
    </source>
</reference>
<proteinExistence type="predicted"/>
<comment type="caution">
    <text evidence="2">The sequence shown here is derived from an EMBL/GenBank/DDBJ whole genome shotgun (WGS) entry which is preliminary data.</text>
</comment>
<feature type="compositionally biased region" description="Basic and acidic residues" evidence="1">
    <location>
        <begin position="43"/>
        <end position="60"/>
    </location>
</feature>
<dbReference type="AlphaFoldDB" id="A0A8H5D2N6"/>
<evidence type="ECO:0000313" key="3">
    <source>
        <dbReference type="Proteomes" id="UP000559027"/>
    </source>
</evidence>
<dbReference type="EMBL" id="JAACJO010000011">
    <property type="protein sequence ID" value="KAF5352505.1"/>
    <property type="molecule type" value="Genomic_DNA"/>
</dbReference>
<sequence>MLPLTRPPIATRLACTIVQTVRYSSSIVHATTAPATAAFPKNSDPDLERRRAARLTREAKQAQVKAKNGPLKQGTSGDGKLTPGPKPSGSNTGRPRKLSRRDRVQSSNPARGTERSRKEASQPGAAEAIMAFSRHDGAKQPKPSTSKSDPATDKVTSRAAPEPVVTNIAALLDAVPNLTSSFPPLSPAKQLREARTAWIKRAYGGDYSQWQLDSQSYLKGVRGPRSIYAKIILDRNPTISSKPQKELIALIKRSTKEA</sequence>
<accession>A0A8H5D2N6</accession>
<feature type="region of interest" description="Disordered" evidence="1">
    <location>
        <begin position="37"/>
        <end position="160"/>
    </location>
</feature>
<dbReference type="OrthoDB" id="3064291at2759"/>
<organism evidence="2 3">
    <name type="scientific">Leucocoprinus leucothites</name>
    <dbReference type="NCBI Taxonomy" id="201217"/>
    <lineage>
        <taxon>Eukaryota</taxon>
        <taxon>Fungi</taxon>
        <taxon>Dikarya</taxon>
        <taxon>Basidiomycota</taxon>
        <taxon>Agaricomycotina</taxon>
        <taxon>Agaricomycetes</taxon>
        <taxon>Agaricomycetidae</taxon>
        <taxon>Agaricales</taxon>
        <taxon>Agaricineae</taxon>
        <taxon>Agaricaceae</taxon>
        <taxon>Leucocoprinus</taxon>
    </lineage>
</organism>
<evidence type="ECO:0000313" key="2">
    <source>
        <dbReference type="EMBL" id="KAF5352505.1"/>
    </source>
</evidence>